<organism evidence="2 3">
    <name type="scientific">Hoyosella subflava (strain DSM 45089 / JCM 17490 / NBRC 109087 / DQS3-9A1)</name>
    <name type="common">Amycolicicoccus subflavus</name>
    <dbReference type="NCBI Taxonomy" id="443218"/>
    <lineage>
        <taxon>Bacteria</taxon>
        <taxon>Bacillati</taxon>
        <taxon>Actinomycetota</taxon>
        <taxon>Actinomycetes</taxon>
        <taxon>Mycobacteriales</taxon>
        <taxon>Hoyosellaceae</taxon>
        <taxon>Hoyosella</taxon>
    </lineage>
</organism>
<dbReference type="STRING" id="443218.AS9A_0871"/>
<dbReference type="Pfam" id="PF02405">
    <property type="entry name" value="MlaE"/>
    <property type="match status" value="1"/>
</dbReference>
<keyword evidence="1" id="KW-0472">Membrane</keyword>
<evidence type="ECO:0000313" key="2">
    <source>
        <dbReference type="EMBL" id="AEF39323.1"/>
    </source>
</evidence>
<feature type="transmembrane region" description="Helical" evidence="1">
    <location>
        <begin position="28"/>
        <end position="47"/>
    </location>
</feature>
<evidence type="ECO:0000313" key="3">
    <source>
        <dbReference type="Proteomes" id="UP000009235"/>
    </source>
</evidence>
<evidence type="ECO:0000256" key="1">
    <source>
        <dbReference type="SAM" id="Phobius"/>
    </source>
</evidence>
<keyword evidence="3" id="KW-1185">Reference proteome</keyword>
<dbReference type="RefSeq" id="WP_013805672.1">
    <property type="nucleotide sequence ID" value="NC_015564.1"/>
</dbReference>
<evidence type="ECO:0008006" key="4">
    <source>
        <dbReference type="Google" id="ProtNLM"/>
    </source>
</evidence>
<protein>
    <recommendedName>
        <fullName evidence="4">ABC transporter permease</fullName>
    </recommendedName>
</protein>
<gene>
    <name evidence="2" type="ordered locus">AS9A_0871</name>
</gene>
<reference evidence="2 3" key="1">
    <citation type="journal article" date="2011" name="J. Bacteriol.">
        <title>Complete genome sequence of Amycolicicoccus subflavus DQS3-9A1T, an actinomycete isolated from crude oil-polluted soil.</title>
        <authorList>
            <person name="Cai M."/>
            <person name="Chen W.M."/>
            <person name="Nie Y."/>
            <person name="Chi C.Q."/>
            <person name="Wang Y.N."/>
            <person name="Tang Y.Q."/>
            <person name="Li G.Y."/>
            <person name="Wu X.L."/>
        </authorList>
    </citation>
    <scope>NUCLEOTIDE SEQUENCE [LARGE SCALE GENOMIC DNA]</scope>
    <source>
        <strain evidence="3">DSM 45089 / DQS3-9A1</strain>
    </source>
</reference>
<feature type="transmembrane region" description="Helical" evidence="1">
    <location>
        <begin position="111"/>
        <end position="129"/>
    </location>
</feature>
<feature type="transmembrane region" description="Helical" evidence="1">
    <location>
        <begin position="167"/>
        <end position="187"/>
    </location>
</feature>
<dbReference type="GO" id="GO:0043190">
    <property type="term" value="C:ATP-binding cassette (ABC) transporter complex"/>
    <property type="evidence" value="ECO:0007669"/>
    <property type="project" value="InterPro"/>
</dbReference>
<dbReference type="GO" id="GO:0005548">
    <property type="term" value="F:phospholipid transporter activity"/>
    <property type="evidence" value="ECO:0007669"/>
    <property type="project" value="TreeGrafter"/>
</dbReference>
<feature type="transmembrane region" description="Helical" evidence="1">
    <location>
        <begin position="261"/>
        <end position="282"/>
    </location>
</feature>
<name>F6EN06_HOYSD</name>
<keyword evidence="1" id="KW-1133">Transmembrane helix</keyword>
<dbReference type="PANTHER" id="PTHR30188">
    <property type="entry name" value="ABC TRANSPORTER PERMEASE PROTEIN-RELATED"/>
    <property type="match status" value="1"/>
</dbReference>
<sequence length="288" mass="29912">MIIGSHSATYRAKRFFGKFSVIGRGFEVLAMHLAFGIRMVAGVPIALKRYRKIIMREVSDVSFGSTAILSGGGTIGVVIAMSGVAAMLLGIELFRGLELLGFTALSGMVSAIANTQGVAPIVAAIALAAKVGTGFTAQLGAMRISEEIDALDTLGVNSTIFLATTRLIAMVVAIIPVYMVGLLSAYLTTRFTVVVLRGESGGTYDYYFQQSLTPSALASSITMALVFAVFVAVIHCSYGYHASGGPEGVGRAAGHALRTSILVIGMSAVVLTFGLFGITPAVPGMGIE</sequence>
<feature type="transmembrane region" description="Helical" evidence="1">
    <location>
        <begin position="216"/>
        <end position="240"/>
    </location>
</feature>
<dbReference type="Proteomes" id="UP000009235">
    <property type="component" value="Chromosome"/>
</dbReference>
<dbReference type="InterPro" id="IPR030802">
    <property type="entry name" value="Permease_MalE"/>
</dbReference>
<dbReference type="PANTHER" id="PTHR30188:SF13">
    <property type="entry name" value="CONSERVED HYPOTHETICAL INTEGRAL MEMBRANE PROTEIN YRBE3B"/>
    <property type="match status" value="1"/>
</dbReference>
<dbReference type="HOGENOM" id="CLU_045686_2_1_11"/>
<dbReference type="EMBL" id="CP002786">
    <property type="protein sequence ID" value="AEF39323.1"/>
    <property type="molecule type" value="Genomic_DNA"/>
</dbReference>
<dbReference type="AlphaFoldDB" id="F6EN06"/>
<proteinExistence type="predicted"/>
<dbReference type="eggNOG" id="COG0767">
    <property type="taxonomic scope" value="Bacteria"/>
</dbReference>
<feature type="transmembrane region" description="Helical" evidence="1">
    <location>
        <begin position="68"/>
        <end position="91"/>
    </location>
</feature>
<keyword evidence="1" id="KW-0812">Transmembrane</keyword>
<accession>F6EN06</accession>
<dbReference type="KEGG" id="asd:AS9A_0871"/>